<dbReference type="InterPro" id="IPR010730">
    <property type="entry name" value="HET"/>
</dbReference>
<sequence length="526" mass="59283">MGFTTRQKTRQSPTTPQPLPFTYESLNYSGGFIRLLKFLPQLSNTGLIQCEIWHAHVSSRYTCLSYVWGPPGNEQDVLINGKIAKVRKNLKDFMEVARKKYAASSRAFWIDAVCIDQGNDLERTHQVAQMSKIYPRAEEVVGWLGYSDRIERTFVFWRELNALKPKTYHDTQRIWINHLSKRNKELRKDWNELAEQTYWTRAWITQEILLARKLKLLVNDSEIEPTSTPGIAQLLPDRSSSMRSLDMVSTQVFHAYLGHLSGSDEMMGLNLISLIRSLSTREASQPRDLIISLLSVVQNADSIAAACNKSNVEMFLDLLDMFPDSLCPCATSYLANALDLKLTPKTFANSPRDPSFFALPIKPANVLPTFHFNPADTIASCTHCQSDVPDLGLDWLPLCMSTFSGCTHGSHIYLSKRHIANSGTKHVIKGGPRHPELEVCSVEEDDATMGYTLYLSATTLMTLFSHSAETSSFHKHNEKKWICSGPAHSRTSPCVRGRRWTSGADGSKIWRKTPGTKEQLGCGVYD</sequence>
<evidence type="ECO:0000259" key="1">
    <source>
        <dbReference type="Pfam" id="PF06985"/>
    </source>
</evidence>
<keyword evidence="3" id="KW-1185">Reference proteome</keyword>
<gene>
    <name evidence="2" type="ORF">COCHEDRAFT_1187769</name>
</gene>
<dbReference type="PANTHER" id="PTHR24148:SF73">
    <property type="entry name" value="HET DOMAIN PROTEIN (AFU_ORTHOLOGUE AFUA_8G01020)"/>
    <property type="match status" value="1"/>
</dbReference>
<dbReference type="PANTHER" id="PTHR24148">
    <property type="entry name" value="ANKYRIN REPEAT DOMAIN-CONTAINING PROTEIN 39 HOMOLOG-RELATED"/>
    <property type="match status" value="1"/>
</dbReference>
<accession>M2UD54</accession>
<organism evidence="2 3">
    <name type="scientific">Cochliobolus heterostrophus (strain C5 / ATCC 48332 / race O)</name>
    <name type="common">Southern corn leaf blight fungus</name>
    <name type="synonym">Bipolaris maydis</name>
    <dbReference type="NCBI Taxonomy" id="701091"/>
    <lineage>
        <taxon>Eukaryota</taxon>
        <taxon>Fungi</taxon>
        <taxon>Dikarya</taxon>
        <taxon>Ascomycota</taxon>
        <taxon>Pezizomycotina</taxon>
        <taxon>Dothideomycetes</taxon>
        <taxon>Pleosporomycetidae</taxon>
        <taxon>Pleosporales</taxon>
        <taxon>Pleosporineae</taxon>
        <taxon>Pleosporaceae</taxon>
        <taxon>Bipolaris</taxon>
    </lineage>
</organism>
<evidence type="ECO:0000313" key="3">
    <source>
        <dbReference type="Proteomes" id="UP000016936"/>
    </source>
</evidence>
<dbReference type="STRING" id="701091.M2UD54"/>
<reference evidence="2 3" key="1">
    <citation type="journal article" date="2012" name="PLoS Pathog.">
        <title>Diverse lifestyles and strategies of plant pathogenesis encoded in the genomes of eighteen Dothideomycetes fungi.</title>
        <authorList>
            <person name="Ohm R.A."/>
            <person name="Feau N."/>
            <person name="Henrissat B."/>
            <person name="Schoch C.L."/>
            <person name="Horwitz B.A."/>
            <person name="Barry K.W."/>
            <person name="Condon B.J."/>
            <person name="Copeland A.C."/>
            <person name="Dhillon B."/>
            <person name="Glaser F."/>
            <person name="Hesse C.N."/>
            <person name="Kosti I."/>
            <person name="LaButti K."/>
            <person name="Lindquist E.A."/>
            <person name="Lucas S."/>
            <person name="Salamov A.A."/>
            <person name="Bradshaw R.E."/>
            <person name="Ciuffetti L."/>
            <person name="Hamelin R.C."/>
            <person name="Kema G.H.J."/>
            <person name="Lawrence C."/>
            <person name="Scott J.A."/>
            <person name="Spatafora J.W."/>
            <person name="Turgeon B.G."/>
            <person name="de Wit P.J.G.M."/>
            <person name="Zhong S."/>
            <person name="Goodwin S.B."/>
            <person name="Grigoriev I.V."/>
        </authorList>
    </citation>
    <scope>NUCLEOTIDE SEQUENCE [LARGE SCALE GENOMIC DNA]</scope>
    <source>
        <strain evidence="3">C5 / ATCC 48332 / race O</strain>
    </source>
</reference>
<evidence type="ECO:0000313" key="2">
    <source>
        <dbReference type="EMBL" id="EMD85822.1"/>
    </source>
</evidence>
<dbReference type="HOGENOM" id="CLU_517782_0_0_1"/>
<protein>
    <recommendedName>
        <fullName evidence="1">Heterokaryon incompatibility domain-containing protein</fullName>
    </recommendedName>
</protein>
<dbReference type="OMA" id="RTFVFWR"/>
<name>M2UD54_COCH5</name>
<dbReference type="Proteomes" id="UP000016936">
    <property type="component" value="Unassembled WGS sequence"/>
</dbReference>
<dbReference type="eggNOG" id="ENOG502ST9S">
    <property type="taxonomic scope" value="Eukaryota"/>
</dbReference>
<dbReference type="Pfam" id="PF06985">
    <property type="entry name" value="HET"/>
    <property type="match status" value="1"/>
</dbReference>
<proteinExistence type="predicted"/>
<feature type="domain" description="Heterokaryon incompatibility" evidence="1">
    <location>
        <begin position="61"/>
        <end position="207"/>
    </location>
</feature>
<dbReference type="InterPro" id="IPR052895">
    <property type="entry name" value="HetReg/Transcr_Mod"/>
</dbReference>
<dbReference type="AlphaFoldDB" id="M2UD54"/>
<dbReference type="OrthoDB" id="2157530at2759"/>
<reference evidence="3" key="2">
    <citation type="journal article" date="2013" name="PLoS Genet.">
        <title>Comparative genome structure, secondary metabolite, and effector coding capacity across Cochliobolus pathogens.</title>
        <authorList>
            <person name="Condon B.J."/>
            <person name="Leng Y."/>
            <person name="Wu D."/>
            <person name="Bushley K.E."/>
            <person name="Ohm R.A."/>
            <person name="Otillar R."/>
            <person name="Martin J."/>
            <person name="Schackwitz W."/>
            <person name="Grimwood J."/>
            <person name="MohdZainudin N."/>
            <person name="Xue C."/>
            <person name="Wang R."/>
            <person name="Manning V.A."/>
            <person name="Dhillon B."/>
            <person name="Tu Z.J."/>
            <person name="Steffenson B.J."/>
            <person name="Salamov A."/>
            <person name="Sun H."/>
            <person name="Lowry S."/>
            <person name="LaButti K."/>
            <person name="Han J."/>
            <person name="Copeland A."/>
            <person name="Lindquist E."/>
            <person name="Barry K."/>
            <person name="Schmutz J."/>
            <person name="Baker S.E."/>
            <person name="Ciuffetti L.M."/>
            <person name="Grigoriev I.V."/>
            <person name="Zhong S."/>
            <person name="Turgeon B.G."/>
        </authorList>
    </citation>
    <scope>NUCLEOTIDE SEQUENCE [LARGE SCALE GENOMIC DNA]</scope>
    <source>
        <strain evidence="3">C5 / ATCC 48332 / race O</strain>
    </source>
</reference>
<dbReference type="EMBL" id="KB445587">
    <property type="protein sequence ID" value="EMD85822.1"/>
    <property type="molecule type" value="Genomic_DNA"/>
</dbReference>